<name>A0ABY6MUH4_9BURK</name>
<accession>A0ABY6MUH4</accession>
<gene>
    <name evidence="3" type="ORF">OMP39_03445</name>
</gene>
<evidence type="ECO:0000259" key="2">
    <source>
        <dbReference type="Pfam" id="PF11984"/>
    </source>
</evidence>
<dbReference type="Proteomes" id="UP001163266">
    <property type="component" value="Chromosome"/>
</dbReference>
<feature type="domain" description="Methanolan biosynthesis EpsI" evidence="2">
    <location>
        <begin position="10"/>
        <end position="217"/>
    </location>
</feature>
<protein>
    <submittedName>
        <fullName evidence="3">EpsI family protein</fullName>
    </submittedName>
</protein>
<sequence length="229" mass="25386">MSSLLWRPVAVLVLMVGAAIAAVAARPTVRVADVGPKVDLETLVPRQFGRWEEDRSIVPLQASPDVQRVIEQTYAQVLSRTYRNAEGQRVMLSIAYGAAQDDSMNYHRPETCYPAQGFPIVQAPRRGAVSLTHGELPVTRLVARQGRRNEPITYWLVVGDEIAHFGLEQRWTTLKYGLTGRIPDGMLVRVSSIDHDNQAAFKMQDAFIADMLDALSPEARGRLLGSLAH</sequence>
<dbReference type="NCBIfam" id="NF045609">
    <property type="entry name" value="EpsI_type_B"/>
    <property type="match status" value="1"/>
</dbReference>
<feature type="signal peptide" evidence="1">
    <location>
        <begin position="1"/>
        <end position="21"/>
    </location>
</feature>
<dbReference type="InterPro" id="IPR054653">
    <property type="entry name" value="EpsI_type_B_pred"/>
</dbReference>
<feature type="chain" id="PRO_5045897395" evidence="1">
    <location>
        <begin position="22"/>
        <end position="229"/>
    </location>
</feature>
<proteinExistence type="predicted"/>
<dbReference type="EMBL" id="CP110257">
    <property type="protein sequence ID" value="UZD55655.1"/>
    <property type="molecule type" value="Genomic_DNA"/>
</dbReference>
<evidence type="ECO:0000313" key="4">
    <source>
        <dbReference type="Proteomes" id="UP001163266"/>
    </source>
</evidence>
<evidence type="ECO:0000256" key="1">
    <source>
        <dbReference type="SAM" id="SignalP"/>
    </source>
</evidence>
<keyword evidence="1" id="KW-0732">Signal</keyword>
<keyword evidence="4" id="KW-1185">Reference proteome</keyword>
<dbReference type="RefSeq" id="WP_264893409.1">
    <property type="nucleotide sequence ID" value="NZ_CP110257.1"/>
</dbReference>
<reference evidence="3" key="1">
    <citation type="submission" date="2022-10" db="EMBL/GenBank/DDBJ databases">
        <title>Complete genome sequence of Schlegelella aquatica LMG 23380.</title>
        <authorList>
            <person name="Musilova J."/>
            <person name="Kourilova X."/>
            <person name="Bezdicek M."/>
            <person name="Hermankova K."/>
            <person name="Obruca S."/>
            <person name="Sedlar K."/>
        </authorList>
    </citation>
    <scope>NUCLEOTIDE SEQUENCE</scope>
    <source>
        <strain evidence="3">LMG 23380</strain>
    </source>
</reference>
<dbReference type="Pfam" id="PF11984">
    <property type="entry name" value="DUF3485"/>
    <property type="match status" value="1"/>
</dbReference>
<dbReference type="NCBIfam" id="TIGR02914">
    <property type="entry name" value="EpsI_fam"/>
    <property type="match status" value="1"/>
</dbReference>
<dbReference type="InterPro" id="IPR014263">
    <property type="entry name" value="Methanolan_biosynth_EpsI"/>
</dbReference>
<organism evidence="3 4">
    <name type="scientific">Caldimonas aquatica</name>
    <dbReference type="NCBI Taxonomy" id="376175"/>
    <lineage>
        <taxon>Bacteria</taxon>
        <taxon>Pseudomonadati</taxon>
        <taxon>Pseudomonadota</taxon>
        <taxon>Betaproteobacteria</taxon>
        <taxon>Burkholderiales</taxon>
        <taxon>Sphaerotilaceae</taxon>
        <taxon>Caldimonas</taxon>
    </lineage>
</organism>
<evidence type="ECO:0000313" key="3">
    <source>
        <dbReference type="EMBL" id="UZD55655.1"/>
    </source>
</evidence>